<accession>A0ABW3DRY2</accession>
<dbReference type="CDD" id="cd02440">
    <property type="entry name" value="AdoMet_MTases"/>
    <property type="match status" value="1"/>
</dbReference>
<evidence type="ECO:0000256" key="3">
    <source>
        <dbReference type="ARBA" id="ARBA00022691"/>
    </source>
</evidence>
<dbReference type="Proteomes" id="UP001597024">
    <property type="component" value="Unassembled WGS sequence"/>
</dbReference>
<feature type="domain" description="O-methyltransferase C-terminal" evidence="4">
    <location>
        <begin position="117"/>
        <end position="324"/>
    </location>
</feature>
<dbReference type="GO" id="GO:0032259">
    <property type="term" value="P:methylation"/>
    <property type="evidence" value="ECO:0007669"/>
    <property type="project" value="UniProtKB-KW"/>
</dbReference>
<evidence type="ECO:0000313" key="6">
    <source>
        <dbReference type="Proteomes" id="UP001597024"/>
    </source>
</evidence>
<dbReference type="InterPro" id="IPR016461">
    <property type="entry name" value="COMT-like"/>
</dbReference>
<evidence type="ECO:0000259" key="4">
    <source>
        <dbReference type="Pfam" id="PF00891"/>
    </source>
</evidence>
<dbReference type="InterPro" id="IPR001077">
    <property type="entry name" value="COMT_C"/>
</dbReference>
<dbReference type="Gene3D" id="3.40.50.150">
    <property type="entry name" value="Vaccinia Virus protein VP39"/>
    <property type="match status" value="1"/>
</dbReference>
<organism evidence="5 6">
    <name type="scientific">Streptosporangium algeriense</name>
    <dbReference type="NCBI Taxonomy" id="1682748"/>
    <lineage>
        <taxon>Bacteria</taxon>
        <taxon>Bacillati</taxon>
        <taxon>Actinomycetota</taxon>
        <taxon>Actinomycetes</taxon>
        <taxon>Streptosporangiales</taxon>
        <taxon>Streptosporangiaceae</taxon>
        <taxon>Streptosporangium</taxon>
    </lineage>
</organism>
<dbReference type="GO" id="GO:0008168">
    <property type="term" value="F:methyltransferase activity"/>
    <property type="evidence" value="ECO:0007669"/>
    <property type="project" value="UniProtKB-KW"/>
</dbReference>
<dbReference type="SUPFAM" id="SSF46785">
    <property type="entry name" value="Winged helix' DNA-binding domain"/>
    <property type="match status" value="1"/>
</dbReference>
<proteinExistence type="predicted"/>
<evidence type="ECO:0000313" key="5">
    <source>
        <dbReference type="EMBL" id="MFD0886623.1"/>
    </source>
</evidence>
<dbReference type="Gene3D" id="1.10.10.10">
    <property type="entry name" value="Winged helix-like DNA-binding domain superfamily/Winged helix DNA-binding domain"/>
    <property type="match status" value="1"/>
</dbReference>
<dbReference type="EMBL" id="JBHTHX010000664">
    <property type="protein sequence ID" value="MFD0886623.1"/>
    <property type="molecule type" value="Genomic_DNA"/>
</dbReference>
<reference evidence="6" key="1">
    <citation type="journal article" date="2019" name="Int. J. Syst. Evol. Microbiol.">
        <title>The Global Catalogue of Microorganisms (GCM) 10K type strain sequencing project: providing services to taxonomists for standard genome sequencing and annotation.</title>
        <authorList>
            <consortium name="The Broad Institute Genomics Platform"/>
            <consortium name="The Broad Institute Genome Sequencing Center for Infectious Disease"/>
            <person name="Wu L."/>
            <person name="Ma J."/>
        </authorList>
    </citation>
    <scope>NUCLEOTIDE SEQUENCE [LARGE SCALE GENOMIC DNA]</scope>
    <source>
        <strain evidence="6">CCUG 62974</strain>
    </source>
</reference>
<comment type="caution">
    <text evidence="5">The sequence shown here is derived from an EMBL/GenBank/DDBJ whole genome shotgun (WGS) entry which is preliminary data.</text>
</comment>
<keyword evidence="1 5" id="KW-0489">Methyltransferase</keyword>
<dbReference type="PANTHER" id="PTHR43712">
    <property type="entry name" value="PUTATIVE (AFU_ORTHOLOGUE AFUA_4G14580)-RELATED"/>
    <property type="match status" value="1"/>
</dbReference>
<dbReference type="Pfam" id="PF00891">
    <property type="entry name" value="Methyltransf_2"/>
    <property type="match status" value="1"/>
</dbReference>
<sequence>MTASQNDRVYERFQLIVNGPALFNAIVTGLELDVFRHLRDNPDADFEQLRLFTGLPAHSLRVLLLALTATELVTKRDGRYRNSAVADETLAEERPDSWRETLIGWRRFQYPAFPHATSALRAGRNTALEAFPGAGDTLYARLAHDPRLVAAYHDSIAPFTHLFVTGLLDNPELSSVRHLLDVGGGDGTTAIRFARRFPEAEVTIFDMPAVAEHAEVAVPADLADRIRLHPGDLFTDEFPEGVDGVLFSHVLEPFGARQNVELLTKALRALPSGGRIFAYGLTAPDDEDGGLLAARLSLYLNVLVSVGGLAHPAKDYERWLWEAGAAGVKSFTGLPYEHGLVVGTKG</sequence>
<protein>
    <submittedName>
        <fullName evidence="5">Methyltransferase</fullName>
    </submittedName>
</protein>
<dbReference type="InterPro" id="IPR029063">
    <property type="entry name" value="SAM-dependent_MTases_sf"/>
</dbReference>
<dbReference type="PROSITE" id="PS51683">
    <property type="entry name" value="SAM_OMT_II"/>
    <property type="match status" value="1"/>
</dbReference>
<evidence type="ECO:0000256" key="2">
    <source>
        <dbReference type="ARBA" id="ARBA00022679"/>
    </source>
</evidence>
<dbReference type="PANTHER" id="PTHR43712:SF2">
    <property type="entry name" value="O-METHYLTRANSFERASE CICE"/>
    <property type="match status" value="1"/>
</dbReference>
<keyword evidence="3" id="KW-0949">S-adenosyl-L-methionine</keyword>
<gene>
    <name evidence="5" type="ORF">ACFQ08_18915</name>
</gene>
<keyword evidence="6" id="KW-1185">Reference proteome</keyword>
<name>A0ABW3DRY2_9ACTN</name>
<dbReference type="Gene3D" id="1.20.58.1390">
    <property type="match status" value="1"/>
</dbReference>
<keyword evidence="2" id="KW-0808">Transferase</keyword>
<dbReference type="InterPro" id="IPR036390">
    <property type="entry name" value="WH_DNA-bd_sf"/>
</dbReference>
<dbReference type="SUPFAM" id="SSF53335">
    <property type="entry name" value="S-adenosyl-L-methionine-dependent methyltransferases"/>
    <property type="match status" value="1"/>
</dbReference>
<dbReference type="InterPro" id="IPR036388">
    <property type="entry name" value="WH-like_DNA-bd_sf"/>
</dbReference>
<evidence type="ECO:0000256" key="1">
    <source>
        <dbReference type="ARBA" id="ARBA00022603"/>
    </source>
</evidence>